<dbReference type="PANTHER" id="PTHR10133:SF27">
    <property type="entry name" value="DNA POLYMERASE NU"/>
    <property type="match status" value="1"/>
</dbReference>
<sequence>MKLLAIDGNSIINRAFFGVRALSTQSGQPTNAIFGFLNILLKLKKDWEPDQIVFTFDRHAPTFRHKQYPEYKANRKGMPQELFSQMQPLKDILSALGYAILEQDGYEADDLLGTLSRLAGEQGGSCVIATGDRDSFQLVSGSTTVCLVKTKEQIPYTPEKIREDYGVEPKQMIEIKALMGDSSDNIPGVKGIGEKTAVSLIQQFGSLDELYAHLEEASLTPRVKKLLTEGKESAYLSRELGTICLTAPVEQDLSAYAQQPEHREELYRLLTGLELFSMLPKFGLEQGEYTAAPAEMTNRMEYTMAAPESLEEAKQDLAGLDTVDYLLTDTGLLVMGKHTVYPFALTASQAFETLVLGSKKPKRTFQAKPSYKLARSLGKKLDTVWDGELAAYLLSVSSKGYEIEQLAVKYLPQLEFIGPEEGRKMAILPHLCPALEKLVKEQQMEFLLTQIELPLCRVLAQMEQEGFGVDAKALEDYSRELSAQAEELRARLFDYAGHEFNPNSTKELGKVLFEELGLPSLKKTKTGYSTSAEVLERLRGNHPIVQTLLDYRKLTKLTSTYTTGLLKVIGSDGRVHSTFNQTETRTGRISSTEPNVQNIPVRTPQGSRLREFFIPRDGWVLVDADYSQIELRLLAHIADDAHMLQAFRDGEDIHRRTASQVLGIPASQVTPQQRSSAKAINFGIVYGISAFSLSQDIHVSVPQAKAYIDAYLANFSGVAKYMTDIVEFAREHGYVETLYHRRRELGDIRSSNHNVREGAKRIALNTPIQGTAADIIKLAMVRVHRRLEQEGLQAKLILQVHDELMVECPPQEEEQVKKLLKKEMEHAADLKVKLEVDVHSGKNWLEAKG</sequence>
<comment type="similarity">
    <text evidence="1 13">Belongs to the DNA polymerase type-A family.</text>
</comment>
<dbReference type="Gene3D" id="1.20.1060.10">
    <property type="entry name" value="Taq DNA Polymerase, Chain T, domain 4"/>
    <property type="match status" value="1"/>
</dbReference>
<dbReference type="FunFam" id="1.10.150.20:FF:000003">
    <property type="entry name" value="DNA polymerase I"/>
    <property type="match status" value="1"/>
</dbReference>
<evidence type="ECO:0000256" key="4">
    <source>
        <dbReference type="ARBA" id="ARBA00022679"/>
    </source>
</evidence>
<comment type="catalytic activity">
    <reaction evidence="11 13">
        <text>DNA(n) + a 2'-deoxyribonucleoside 5'-triphosphate = DNA(n+1) + diphosphate</text>
        <dbReference type="Rhea" id="RHEA:22508"/>
        <dbReference type="Rhea" id="RHEA-COMP:17339"/>
        <dbReference type="Rhea" id="RHEA-COMP:17340"/>
        <dbReference type="ChEBI" id="CHEBI:33019"/>
        <dbReference type="ChEBI" id="CHEBI:61560"/>
        <dbReference type="ChEBI" id="CHEBI:173112"/>
        <dbReference type="EC" id="2.7.7.7"/>
    </reaction>
</comment>
<dbReference type="Gene3D" id="1.10.150.20">
    <property type="entry name" value="5' to 3' exonuclease, C-terminal subdomain"/>
    <property type="match status" value="2"/>
</dbReference>
<dbReference type="GO" id="GO:0003677">
    <property type="term" value="F:DNA binding"/>
    <property type="evidence" value="ECO:0007669"/>
    <property type="project" value="UniProtKB-UniRule"/>
</dbReference>
<dbReference type="InterPro" id="IPR019760">
    <property type="entry name" value="DNA-dir_DNA_pol_A_CS"/>
</dbReference>
<keyword evidence="13" id="KW-0540">Nuclease</keyword>
<dbReference type="Gene3D" id="3.30.70.370">
    <property type="match status" value="1"/>
</dbReference>
<dbReference type="Gene3D" id="3.30.420.10">
    <property type="entry name" value="Ribonuclease H-like superfamily/Ribonuclease H"/>
    <property type="match status" value="1"/>
</dbReference>
<evidence type="ECO:0000256" key="6">
    <source>
        <dbReference type="ARBA" id="ARBA00022705"/>
    </source>
</evidence>
<keyword evidence="7 13" id="KW-0227">DNA damage</keyword>
<dbReference type="AlphaFoldDB" id="A0A9D1IQR5"/>
<dbReference type="EC" id="2.7.7.7" evidence="2 12"/>
<dbReference type="NCBIfam" id="NF004397">
    <property type="entry name" value="PRK05755.1"/>
    <property type="match status" value="1"/>
</dbReference>
<evidence type="ECO:0000256" key="5">
    <source>
        <dbReference type="ARBA" id="ARBA00022695"/>
    </source>
</evidence>
<reference evidence="16" key="2">
    <citation type="journal article" date="2021" name="PeerJ">
        <title>Extensive microbial diversity within the chicken gut microbiome revealed by metagenomics and culture.</title>
        <authorList>
            <person name="Gilroy R."/>
            <person name="Ravi A."/>
            <person name="Getino M."/>
            <person name="Pursley I."/>
            <person name="Horton D.L."/>
            <person name="Alikhan N.F."/>
            <person name="Baker D."/>
            <person name="Gharbi K."/>
            <person name="Hall N."/>
            <person name="Watson M."/>
            <person name="Adriaenssens E.M."/>
            <person name="Foster-Nyarko E."/>
            <person name="Jarju S."/>
            <person name="Secka A."/>
            <person name="Antonio M."/>
            <person name="Oren A."/>
            <person name="Chaudhuri R.R."/>
            <person name="La Ragione R."/>
            <person name="Hildebrand F."/>
            <person name="Pallen M.J."/>
        </authorList>
    </citation>
    <scope>NUCLEOTIDE SEQUENCE</scope>
    <source>
        <strain evidence="16">4509</strain>
    </source>
</reference>
<reference evidence="16" key="1">
    <citation type="submission" date="2020-10" db="EMBL/GenBank/DDBJ databases">
        <authorList>
            <person name="Gilroy R."/>
        </authorList>
    </citation>
    <scope>NUCLEOTIDE SEQUENCE</scope>
    <source>
        <strain evidence="16">4509</strain>
    </source>
</reference>
<keyword evidence="5 13" id="KW-0548">Nucleotidyltransferase</keyword>
<dbReference type="SMART" id="SM00475">
    <property type="entry name" value="53EXOc"/>
    <property type="match status" value="1"/>
</dbReference>
<dbReference type="PRINTS" id="PR00868">
    <property type="entry name" value="DNAPOLI"/>
</dbReference>
<dbReference type="SMART" id="SM00482">
    <property type="entry name" value="POLAc"/>
    <property type="match status" value="1"/>
</dbReference>
<evidence type="ECO:0000256" key="2">
    <source>
        <dbReference type="ARBA" id="ARBA00012417"/>
    </source>
</evidence>
<dbReference type="FunFam" id="1.10.150.20:FF:000002">
    <property type="entry name" value="DNA polymerase I"/>
    <property type="match status" value="1"/>
</dbReference>
<name>A0A9D1IQR5_9FIRM</name>
<evidence type="ECO:0000313" key="16">
    <source>
        <dbReference type="EMBL" id="HIU41016.1"/>
    </source>
</evidence>
<dbReference type="FunFam" id="1.20.1060.10:FF:000001">
    <property type="entry name" value="DNA polymerase I"/>
    <property type="match status" value="1"/>
</dbReference>
<comment type="caution">
    <text evidence="16">The sequence shown here is derived from an EMBL/GenBank/DDBJ whole genome shotgun (WGS) entry which is preliminary data.</text>
</comment>
<dbReference type="InterPro" id="IPR020045">
    <property type="entry name" value="DNA_polI_H3TH"/>
</dbReference>
<proteinExistence type="inferred from homology"/>
<accession>A0A9D1IQR5</accession>
<evidence type="ECO:0000259" key="15">
    <source>
        <dbReference type="SMART" id="SM00482"/>
    </source>
</evidence>
<dbReference type="Gene3D" id="3.40.50.1010">
    <property type="entry name" value="5'-nuclease"/>
    <property type="match status" value="1"/>
</dbReference>
<keyword evidence="6 13" id="KW-0235">DNA replication</keyword>
<dbReference type="CDD" id="cd08637">
    <property type="entry name" value="DNA_pol_A_pol_I_C"/>
    <property type="match status" value="1"/>
</dbReference>
<keyword evidence="9 13" id="KW-0238">DNA-binding</keyword>
<dbReference type="GO" id="GO:0003887">
    <property type="term" value="F:DNA-directed DNA polymerase activity"/>
    <property type="evidence" value="ECO:0007669"/>
    <property type="project" value="UniProtKB-UniRule"/>
</dbReference>
<protein>
    <recommendedName>
        <fullName evidence="3 12">DNA polymerase I</fullName>
        <ecNumber evidence="2 12">2.7.7.7</ecNumber>
    </recommendedName>
</protein>
<dbReference type="SMART" id="SM00279">
    <property type="entry name" value="HhH2"/>
    <property type="match status" value="1"/>
</dbReference>
<feature type="domain" description="5'-3' exonuclease" evidence="14">
    <location>
        <begin position="1"/>
        <end position="259"/>
    </location>
</feature>
<dbReference type="CDD" id="cd09859">
    <property type="entry name" value="PIN_53EXO"/>
    <property type="match status" value="1"/>
</dbReference>
<evidence type="ECO:0000256" key="1">
    <source>
        <dbReference type="ARBA" id="ARBA00007705"/>
    </source>
</evidence>
<dbReference type="InterPro" id="IPR036279">
    <property type="entry name" value="5-3_exonuclease_C_sf"/>
</dbReference>
<keyword evidence="8 13" id="KW-0239">DNA-directed DNA polymerase</keyword>
<dbReference type="InterPro" id="IPR036397">
    <property type="entry name" value="RNaseH_sf"/>
</dbReference>
<dbReference type="InterPro" id="IPR029060">
    <property type="entry name" value="PIN-like_dom_sf"/>
</dbReference>
<organism evidence="16 17">
    <name type="scientific">Candidatus Egerieicola faecale</name>
    <dbReference type="NCBI Taxonomy" id="2840774"/>
    <lineage>
        <taxon>Bacteria</taxon>
        <taxon>Bacillati</taxon>
        <taxon>Bacillota</taxon>
        <taxon>Clostridia</taxon>
        <taxon>Eubacteriales</taxon>
        <taxon>Oscillospiraceae</taxon>
        <taxon>Oscillospiraceae incertae sedis</taxon>
        <taxon>Candidatus Egerieicola</taxon>
    </lineage>
</organism>
<dbReference type="SUPFAM" id="SSF56672">
    <property type="entry name" value="DNA/RNA polymerases"/>
    <property type="match status" value="1"/>
</dbReference>
<evidence type="ECO:0000256" key="9">
    <source>
        <dbReference type="ARBA" id="ARBA00023125"/>
    </source>
</evidence>
<evidence type="ECO:0000256" key="3">
    <source>
        <dbReference type="ARBA" id="ARBA00020311"/>
    </source>
</evidence>
<dbReference type="PANTHER" id="PTHR10133">
    <property type="entry name" value="DNA POLYMERASE I"/>
    <property type="match status" value="1"/>
</dbReference>
<dbReference type="SUPFAM" id="SSF88723">
    <property type="entry name" value="PIN domain-like"/>
    <property type="match status" value="1"/>
</dbReference>
<evidence type="ECO:0000256" key="13">
    <source>
        <dbReference type="RuleBase" id="RU004460"/>
    </source>
</evidence>
<keyword evidence="4 13" id="KW-0808">Transferase</keyword>
<dbReference type="InterPro" id="IPR043502">
    <property type="entry name" value="DNA/RNA_pol_sf"/>
</dbReference>
<dbReference type="Pfam" id="PF02739">
    <property type="entry name" value="5_3_exonuc_N"/>
    <property type="match status" value="1"/>
</dbReference>
<dbReference type="InterPro" id="IPR001098">
    <property type="entry name" value="DNA-dir_DNA_pol_A_palm_dom"/>
</dbReference>
<evidence type="ECO:0000256" key="7">
    <source>
        <dbReference type="ARBA" id="ARBA00022763"/>
    </source>
</evidence>
<evidence type="ECO:0000256" key="11">
    <source>
        <dbReference type="ARBA" id="ARBA00049244"/>
    </source>
</evidence>
<dbReference type="GO" id="GO:0006261">
    <property type="term" value="P:DNA-templated DNA replication"/>
    <property type="evidence" value="ECO:0007669"/>
    <property type="project" value="UniProtKB-UniRule"/>
</dbReference>
<dbReference type="GO" id="GO:0008409">
    <property type="term" value="F:5'-3' exonuclease activity"/>
    <property type="evidence" value="ECO:0007669"/>
    <property type="project" value="UniProtKB-UniRule"/>
</dbReference>
<comment type="subunit">
    <text evidence="13">Single-chain monomer with multiple functions.</text>
</comment>
<evidence type="ECO:0000259" key="14">
    <source>
        <dbReference type="SMART" id="SM00475"/>
    </source>
</evidence>
<dbReference type="InterPro" id="IPR012337">
    <property type="entry name" value="RNaseH-like_sf"/>
</dbReference>
<keyword evidence="13" id="KW-0378">Hydrolase</keyword>
<keyword evidence="10 13" id="KW-0234">DNA repair</keyword>
<dbReference type="Proteomes" id="UP000824082">
    <property type="component" value="Unassembled WGS sequence"/>
</dbReference>
<dbReference type="SUPFAM" id="SSF47807">
    <property type="entry name" value="5' to 3' exonuclease, C-terminal subdomain"/>
    <property type="match status" value="1"/>
</dbReference>
<dbReference type="InterPro" id="IPR008918">
    <property type="entry name" value="HhH2"/>
</dbReference>
<dbReference type="EMBL" id="DVMX01000007">
    <property type="protein sequence ID" value="HIU41016.1"/>
    <property type="molecule type" value="Genomic_DNA"/>
</dbReference>
<dbReference type="InterPro" id="IPR002298">
    <property type="entry name" value="DNA_polymerase_A"/>
</dbReference>
<dbReference type="InterPro" id="IPR020046">
    <property type="entry name" value="5-3_exonucl_a-hlix_arch_N"/>
</dbReference>
<dbReference type="GO" id="GO:0006302">
    <property type="term" value="P:double-strand break repair"/>
    <property type="evidence" value="ECO:0007669"/>
    <property type="project" value="TreeGrafter"/>
</dbReference>
<dbReference type="PROSITE" id="PS00447">
    <property type="entry name" value="DNA_POLYMERASE_A"/>
    <property type="match status" value="1"/>
</dbReference>
<evidence type="ECO:0000256" key="8">
    <source>
        <dbReference type="ARBA" id="ARBA00022932"/>
    </source>
</evidence>
<dbReference type="CDD" id="cd06140">
    <property type="entry name" value="DNA_polA_I_Bacillus_like_exo"/>
    <property type="match status" value="1"/>
</dbReference>
<dbReference type="InterPro" id="IPR018320">
    <property type="entry name" value="DNA_polymerase_1"/>
</dbReference>
<dbReference type="NCBIfam" id="TIGR00593">
    <property type="entry name" value="pola"/>
    <property type="match status" value="1"/>
</dbReference>
<comment type="function">
    <text evidence="13">In addition to polymerase activity, this DNA polymerase exhibits 5'-3' exonuclease activity.</text>
</comment>
<dbReference type="CDD" id="cd09898">
    <property type="entry name" value="H3TH_53EXO"/>
    <property type="match status" value="1"/>
</dbReference>
<keyword evidence="13" id="KW-0269">Exonuclease</keyword>
<dbReference type="SUPFAM" id="SSF53098">
    <property type="entry name" value="Ribonuclease H-like"/>
    <property type="match status" value="1"/>
</dbReference>
<evidence type="ECO:0000256" key="12">
    <source>
        <dbReference type="NCBIfam" id="TIGR00593"/>
    </source>
</evidence>
<gene>
    <name evidence="13 16" type="primary">polA</name>
    <name evidence="16" type="ORF">IAD19_00490</name>
</gene>
<evidence type="ECO:0000256" key="10">
    <source>
        <dbReference type="ARBA" id="ARBA00023204"/>
    </source>
</evidence>
<dbReference type="Pfam" id="PF00476">
    <property type="entry name" value="DNA_pol_A"/>
    <property type="match status" value="1"/>
</dbReference>
<evidence type="ECO:0000313" key="17">
    <source>
        <dbReference type="Proteomes" id="UP000824082"/>
    </source>
</evidence>
<dbReference type="InterPro" id="IPR002421">
    <property type="entry name" value="5-3_exonuclease"/>
</dbReference>
<feature type="domain" description="DNA-directed DNA polymerase family A palm" evidence="15">
    <location>
        <begin position="606"/>
        <end position="812"/>
    </location>
</feature>
<dbReference type="Pfam" id="PF01367">
    <property type="entry name" value="5_3_exonuc"/>
    <property type="match status" value="1"/>
</dbReference>